<dbReference type="SUPFAM" id="SSF56235">
    <property type="entry name" value="N-terminal nucleophile aminohydrolases (Ntn hydrolases)"/>
    <property type="match status" value="1"/>
</dbReference>
<dbReference type="Gene3D" id="3.60.20.10">
    <property type="entry name" value="Glutamine Phosphoribosylpyrophosphate, subunit 1, domain 1"/>
    <property type="match status" value="1"/>
</dbReference>
<gene>
    <name evidence="10" type="ORF">VL20_4611</name>
</gene>
<reference evidence="10 11" key="1">
    <citation type="journal article" date="2016" name="Stand. Genomic Sci.">
        <title>Complete genome sequence and genomic characterization of Microcystis panniformis FACHB 1757 by third-generation sequencing.</title>
        <authorList>
            <person name="Zhang J.Y."/>
            <person name="Guan R."/>
            <person name="Zhang H.J."/>
            <person name="Li H."/>
            <person name="Xiao P."/>
            <person name="Yu G.L."/>
            <person name="Du L."/>
            <person name="Cao D.M."/>
            <person name="Zhu B.C."/>
            <person name="Li R.H."/>
            <person name="Lu Z.H."/>
        </authorList>
    </citation>
    <scope>NUCLEOTIDE SEQUENCE [LARGE SCALE GENOMIC DNA]</scope>
    <source>
        <strain evidence="10 11">FACHB-1757</strain>
    </source>
</reference>
<evidence type="ECO:0000256" key="7">
    <source>
        <dbReference type="ARBA" id="ARBA00048741"/>
    </source>
</evidence>
<dbReference type="InterPro" id="IPR051786">
    <property type="entry name" value="ASN_synthetase/amidase"/>
</dbReference>
<evidence type="ECO:0000256" key="2">
    <source>
        <dbReference type="ARBA" id="ARBA00005752"/>
    </source>
</evidence>
<dbReference type="GO" id="GO:0004066">
    <property type="term" value="F:asparagine synthase (glutamine-hydrolyzing) activity"/>
    <property type="evidence" value="ECO:0007669"/>
    <property type="project" value="UniProtKB-EC"/>
</dbReference>
<evidence type="ECO:0000256" key="3">
    <source>
        <dbReference type="ARBA" id="ARBA00012737"/>
    </source>
</evidence>
<evidence type="ECO:0000313" key="10">
    <source>
        <dbReference type="EMBL" id="AKV69512.1"/>
    </source>
</evidence>
<evidence type="ECO:0000256" key="6">
    <source>
        <dbReference type="ARBA" id="ARBA00022888"/>
    </source>
</evidence>
<keyword evidence="4" id="KW-0547">Nucleotide-binding</keyword>
<dbReference type="SUPFAM" id="SSF52402">
    <property type="entry name" value="Adenine nucleotide alpha hydrolases-like"/>
    <property type="match status" value="1"/>
</dbReference>
<evidence type="ECO:0000313" key="11">
    <source>
        <dbReference type="Proteomes" id="UP000068167"/>
    </source>
</evidence>
<dbReference type="GO" id="GO:0005524">
    <property type="term" value="F:ATP binding"/>
    <property type="evidence" value="ECO:0007669"/>
    <property type="project" value="UniProtKB-KW"/>
</dbReference>
<dbReference type="InterPro" id="IPR014729">
    <property type="entry name" value="Rossmann-like_a/b/a_fold"/>
</dbReference>
<feature type="domain" description="Glutamine amidotransferase type-2" evidence="9">
    <location>
        <begin position="35"/>
        <end position="132"/>
    </location>
</feature>
<dbReference type="RefSeq" id="WP_052277447.1">
    <property type="nucleotide sequence ID" value="NZ_CP011339.1"/>
</dbReference>
<feature type="domain" description="Asparagine synthetase" evidence="8">
    <location>
        <begin position="478"/>
        <end position="593"/>
    </location>
</feature>
<evidence type="ECO:0000256" key="1">
    <source>
        <dbReference type="ARBA" id="ARBA00005187"/>
    </source>
</evidence>
<dbReference type="PANTHER" id="PTHR43284:SF1">
    <property type="entry name" value="ASPARAGINE SYNTHETASE"/>
    <property type="match status" value="1"/>
</dbReference>
<accession>A0A0K1S5U2</accession>
<dbReference type="PIRSF" id="PIRSF001589">
    <property type="entry name" value="Asn_synthetase_glu-h"/>
    <property type="match status" value="1"/>
</dbReference>
<evidence type="ECO:0000256" key="5">
    <source>
        <dbReference type="ARBA" id="ARBA00022840"/>
    </source>
</evidence>
<dbReference type="GO" id="GO:0006529">
    <property type="term" value="P:asparagine biosynthetic process"/>
    <property type="evidence" value="ECO:0007669"/>
    <property type="project" value="UniProtKB-KW"/>
</dbReference>
<comment type="similarity">
    <text evidence="2">Belongs to the asparagine synthetase family.</text>
</comment>
<name>A0A0K1S5U2_9CHRO</name>
<dbReference type="Pfam" id="PF00733">
    <property type="entry name" value="Asn_synthase"/>
    <property type="match status" value="2"/>
</dbReference>
<dbReference type="EC" id="6.3.5.4" evidence="3"/>
<dbReference type="Pfam" id="PF13537">
    <property type="entry name" value="GATase_7"/>
    <property type="match status" value="1"/>
</dbReference>
<dbReference type="InterPro" id="IPR017932">
    <property type="entry name" value="GATase_2_dom"/>
</dbReference>
<keyword evidence="6" id="KW-0061">Asparagine biosynthesis</keyword>
<dbReference type="Proteomes" id="UP000068167">
    <property type="component" value="Chromosome"/>
</dbReference>
<dbReference type="AlphaFoldDB" id="A0A0K1S5U2"/>
<dbReference type="EMBL" id="CP011339">
    <property type="protein sequence ID" value="AKV69512.1"/>
    <property type="molecule type" value="Genomic_DNA"/>
</dbReference>
<keyword evidence="5" id="KW-0067">ATP-binding</keyword>
<keyword evidence="6" id="KW-0028">Amino-acid biosynthesis</keyword>
<dbReference type="PANTHER" id="PTHR43284">
    <property type="entry name" value="ASPARAGINE SYNTHETASE (GLUTAMINE-HYDROLYZING)"/>
    <property type="match status" value="1"/>
</dbReference>
<sequence length="600" mass="68479">MSRSFEISLSPASTPELNISNLTSNLITYARDELTKNLVIFIGKIYYQDELKTIYPEAFREKTNPEASIALAIYQQKGIKGLQDLEGEFALVIFDRQKSSLIALRDPIGSYPLYWTFDKHTIRISSDLQHLARQKKAKINRDFLASFLMFPFAFVELPREETAFEGIQRLSPGSCGEFYPPNLVQKHWTWNWEEKIAPISDLTLAAAAQQFRQIFQHSIRERCREGKVASHLSGGMDSSSIVCLARDSIGERKLLTLSLVYQMPSLVKETDYINLILQQKAAIEPYFLDGDQLLDFDWFSDRIPPHDEPYPGLFHLAMEKILVDRAAELGVNTILSGGGAELVLESNRYHLADLLHQGQWQETLQLARWWAKTKNESLWSILAELAIFPLSPAFLKPGIATFWRRGYGTWPKLSEFAIPPWIKADFAQEYQVYPKTLATLGQIYRYPVELSFNRLGLQTAIGNWANWYLANPAGMRISQPFLDPRVICYCLGLPRQFREVPGMVKPLLQSALQGILPEAIRTRRFKANFNAVYWQGLSRRLTQLETMVEESAIEDLGIFDKTRLIEVLRQHSLGIGDVKSGSRISSSLAVIAWFDRLSQT</sequence>
<protein>
    <recommendedName>
        <fullName evidence="3">asparagine synthase (glutamine-hydrolyzing)</fullName>
        <ecNumber evidence="3">6.3.5.4</ecNumber>
    </recommendedName>
</protein>
<evidence type="ECO:0000259" key="9">
    <source>
        <dbReference type="Pfam" id="PF13537"/>
    </source>
</evidence>
<organism evidence="10 11">
    <name type="scientific">Microcystis panniformis FACHB-1757</name>
    <dbReference type="NCBI Taxonomy" id="1638788"/>
    <lineage>
        <taxon>Bacteria</taxon>
        <taxon>Bacillati</taxon>
        <taxon>Cyanobacteriota</taxon>
        <taxon>Cyanophyceae</taxon>
        <taxon>Oscillatoriophycideae</taxon>
        <taxon>Chroococcales</taxon>
        <taxon>Microcystaceae</taxon>
        <taxon>Microcystis</taxon>
    </lineage>
</organism>
<dbReference type="InterPro" id="IPR029055">
    <property type="entry name" value="Ntn_hydrolases_N"/>
</dbReference>
<keyword evidence="11" id="KW-1185">Reference proteome</keyword>
<dbReference type="InterPro" id="IPR006426">
    <property type="entry name" value="Asn_synth_AEB"/>
</dbReference>
<dbReference type="InterPro" id="IPR001962">
    <property type="entry name" value="Asn_synthase"/>
</dbReference>
<dbReference type="PATRIC" id="fig|1638788.3.peg.4650"/>
<dbReference type="KEGG" id="mpk:VL20_4611"/>
<feature type="domain" description="Asparagine synthetase" evidence="8">
    <location>
        <begin position="211"/>
        <end position="361"/>
    </location>
</feature>
<comment type="catalytic activity">
    <reaction evidence="7">
        <text>L-aspartate + L-glutamine + ATP + H2O = L-asparagine + L-glutamate + AMP + diphosphate + H(+)</text>
        <dbReference type="Rhea" id="RHEA:12228"/>
        <dbReference type="ChEBI" id="CHEBI:15377"/>
        <dbReference type="ChEBI" id="CHEBI:15378"/>
        <dbReference type="ChEBI" id="CHEBI:29985"/>
        <dbReference type="ChEBI" id="CHEBI:29991"/>
        <dbReference type="ChEBI" id="CHEBI:30616"/>
        <dbReference type="ChEBI" id="CHEBI:33019"/>
        <dbReference type="ChEBI" id="CHEBI:58048"/>
        <dbReference type="ChEBI" id="CHEBI:58359"/>
        <dbReference type="ChEBI" id="CHEBI:456215"/>
        <dbReference type="EC" id="6.3.5.4"/>
    </reaction>
</comment>
<dbReference type="Gene3D" id="3.40.50.620">
    <property type="entry name" value="HUPs"/>
    <property type="match status" value="2"/>
</dbReference>
<evidence type="ECO:0000259" key="8">
    <source>
        <dbReference type="Pfam" id="PF00733"/>
    </source>
</evidence>
<evidence type="ECO:0000256" key="4">
    <source>
        <dbReference type="ARBA" id="ARBA00022741"/>
    </source>
</evidence>
<proteinExistence type="inferred from homology"/>
<comment type="pathway">
    <text evidence="1">Amino-acid biosynthesis; L-asparagine biosynthesis; L-asparagine from L-aspartate (L-Gln route): step 1/1.</text>
</comment>